<name>A0A7W6JRY9_9SPHN</name>
<proteinExistence type="predicted"/>
<dbReference type="RefSeq" id="WP_183997157.1">
    <property type="nucleotide sequence ID" value="NZ_JACIEH010000002.1"/>
</dbReference>
<accession>A0A7W6JRY9</accession>
<dbReference type="AlphaFoldDB" id="A0A7W6JRY9"/>
<dbReference type="SUPFAM" id="SSF55166">
    <property type="entry name" value="Hedgehog/DD-peptidase"/>
    <property type="match status" value="1"/>
</dbReference>
<evidence type="ECO:0000313" key="2">
    <source>
        <dbReference type="Proteomes" id="UP000557392"/>
    </source>
</evidence>
<organism evidence="1 2">
    <name type="scientific">Sphingomonas kyeonggiensis</name>
    <dbReference type="NCBI Taxonomy" id="1268553"/>
    <lineage>
        <taxon>Bacteria</taxon>
        <taxon>Pseudomonadati</taxon>
        <taxon>Pseudomonadota</taxon>
        <taxon>Alphaproteobacteria</taxon>
        <taxon>Sphingomonadales</taxon>
        <taxon>Sphingomonadaceae</taxon>
        <taxon>Sphingomonas</taxon>
    </lineage>
</organism>
<keyword evidence="2" id="KW-1185">Reference proteome</keyword>
<dbReference type="InterPro" id="IPR009045">
    <property type="entry name" value="Zn_M74/Hedgehog-like"/>
</dbReference>
<protein>
    <recommendedName>
        <fullName evidence="3">Peptidoglycan binding protein</fullName>
    </recommendedName>
</protein>
<dbReference type="Proteomes" id="UP000557392">
    <property type="component" value="Unassembled WGS sequence"/>
</dbReference>
<comment type="caution">
    <text evidence="1">The sequence shown here is derived from an EMBL/GenBank/DDBJ whole genome shotgun (WGS) entry which is preliminary data.</text>
</comment>
<dbReference type="InterPro" id="IPR036366">
    <property type="entry name" value="PGBDSf"/>
</dbReference>
<sequence length="268" mass="28374">MPIGASVGKNGVNDLADVLVVQHLLNDWLGYTGQKLLPTTGECGTLTIAAISGYQAKVLGAGSPDGLISPGGRTWTALAAGQGARPPLSGADWWNANQAKYPNSAAVVDLVQPFRDNVAAFLKALKDAGASVTISSTRRNATRAHLMHYSWRVANGAVAPNKVPALPGLAIQWDHGDLAKSKAAAQQMVNLFQIAYEPSLTSRHIEGRAIDMTIGWSGTLKLRDKQGKAREIGAPRSGETNTDLHKLGASYGLIKLLSDPPHWSDDGR</sequence>
<dbReference type="Gene3D" id="1.10.101.10">
    <property type="entry name" value="PGBD-like superfamily/PGBD"/>
    <property type="match status" value="1"/>
</dbReference>
<evidence type="ECO:0000313" key="1">
    <source>
        <dbReference type="EMBL" id="MBB4098395.1"/>
    </source>
</evidence>
<evidence type="ECO:0008006" key="3">
    <source>
        <dbReference type="Google" id="ProtNLM"/>
    </source>
</evidence>
<gene>
    <name evidence="1" type="ORF">GGR46_001959</name>
</gene>
<reference evidence="1 2" key="1">
    <citation type="submission" date="2020-08" db="EMBL/GenBank/DDBJ databases">
        <title>Genomic Encyclopedia of Type Strains, Phase IV (KMG-IV): sequencing the most valuable type-strain genomes for metagenomic binning, comparative biology and taxonomic classification.</title>
        <authorList>
            <person name="Goeker M."/>
        </authorList>
    </citation>
    <scope>NUCLEOTIDE SEQUENCE [LARGE SCALE GENOMIC DNA]</scope>
    <source>
        <strain evidence="1 2">DSM 101806</strain>
    </source>
</reference>
<dbReference type="EMBL" id="JACIEH010000002">
    <property type="protein sequence ID" value="MBB4098395.1"/>
    <property type="molecule type" value="Genomic_DNA"/>
</dbReference>